<gene>
    <name evidence="2" type="ORF">AYR66_21325</name>
</gene>
<dbReference type="EMBL" id="LSTO01000001">
    <property type="protein sequence ID" value="OWW21647.1"/>
    <property type="molecule type" value="Genomic_DNA"/>
</dbReference>
<dbReference type="PANTHER" id="PTHR48207:SF3">
    <property type="entry name" value="SUCCINATE--HYDROXYMETHYLGLUTARATE COA-TRANSFERASE"/>
    <property type="match status" value="1"/>
</dbReference>
<dbReference type="InterPro" id="IPR003673">
    <property type="entry name" value="CoA-Trfase_fam_III"/>
</dbReference>
<accession>A0A254THJ5</accession>
<comment type="caution">
    <text evidence="2">The sequence shown here is derived from an EMBL/GenBank/DDBJ whole genome shotgun (WGS) entry which is preliminary data.</text>
</comment>
<proteinExistence type="predicted"/>
<dbReference type="Gene3D" id="3.40.50.10540">
    <property type="entry name" value="Crotonobetainyl-coa:carnitine coa-transferase, domain 1"/>
    <property type="match status" value="1"/>
</dbReference>
<name>A0A254THJ5_9BURK</name>
<dbReference type="AlphaFoldDB" id="A0A254THJ5"/>
<evidence type="ECO:0000256" key="1">
    <source>
        <dbReference type="ARBA" id="ARBA00022679"/>
    </source>
</evidence>
<sequence>MQSIPRTTGDSMSTPSRLPLAGIRVLDFTRVLSGPFCTALLGDLGAEIIKIEPPHGDDYRAVGPMVNQESAMFSVINRNKKSVVLDLKTDEGIAAVRKLAERADIVVENFRPGVAEKLGIGYADLHRANPALVYVSISGFGQDGPAARRPAYDIIIQAMSGMMEATGSPDGPPTLVGEAMSDVLSGLFASWGALVALYARERDGKGTHVDVSMFESTLAFMATSVSRYLFTGKPAARTGNRHPLSAPFGVYQAKDGHFVLAILNNKLFRQFAETIAMPQLAADPRFASDELRAANEPSLREAIETWSRGLTVDEVTHALECAAIPAAPIWNVQQALDFDQANHRAFLKEVDDDRLPGLRLPTQPLKFSGFGANLAARAPRLGEHTEEVLAGLIGYSSEKIRELQAACAG</sequence>
<protein>
    <submittedName>
        <fullName evidence="2">Acyl-CoA transferase</fullName>
    </submittedName>
</protein>
<keyword evidence="1 2" id="KW-0808">Transferase</keyword>
<dbReference type="Gene3D" id="3.30.1540.10">
    <property type="entry name" value="formyl-coa transferase, domain 3"/>
    <property type="match status" value="1"/>
</dbReference>
<dbReference type="Proteomes" id="UP000197535">
    <property type="component" value="Unassembled WGS sequence"/>
</dbReference>
<dbReference type="InterPro" id="IPR050483">
    <property type="entry name" value="CoA-transferase_III_domain"/>
</dbReference>
<reference evidence="2 3" key="1">
    <citation type="submission" date="2016-02" db="EMBL/GenBank/DDBJ databases">
        <authorList>
            <person name="Wen L."/>
            <person name="He K."/>
            <person name="Yang H."/>
        </authorList>
    </citation>
    <scope>NUCLEOTIDE SEQUENCE [LARGE SCALE GENOMIC DNA]</scope>
    <source>
        <strain evidence="2 3">TSA40</strain>
    </source>
</reference>
<dbReference type="InterPro" id="IPR044855">
    <property type="entry name" value="CoA-Trfase_III_dom3_sf"/>
</dbReference>
<evidence type="ECO:0000313" key="2">
    <source>
        <dbReference type="EMBL" id="OWW21647.1"/>
    </source>
</evidence>
<organism evidence="2 3">
    <name type="scientific">Noviherbaspirillum denitrificans</name>
    <dbReference type="NCBI Taxonomy" id="1968433"/>
    <lineage>
        <taxon>Bacteria</taxon>
        <taxon>Pseudomonadati</taxon>
        <taxon>Pseudomonadota</taxon>
        <taxon>Betaproteobacteria</taxon>
        <taxon>Burkholderiales</taxon>
        <taxon>Oxalobacteraceae</taxon>
        <taxon>Noviherbaspirillum</taxon>
    </lineage>
</organism>
<evidence type="ECO:0000313" key="3">
    <source>
        <dbReference type="Proteomes" id="UP000197535"/>
    </source>
</evidence>
<dbReference type="SUPFAM" id="SSF89796">
    <property type="entry name" value="CoA-transferase family III (CaiB/BaiF)"/>
    <property type="match status" value="1"/>
</dbReference>
<dbReference type="GO" id="GO:0008410">
    <property type="term" value="F:CoA-transferase activity"/>
    <property type="evidence" value="ECO:0007669"/>
    <property type="project" value="TreeGrafter"/>
</dbReference>
<dbReference type="InterPro" id="IPR023606">
    <property type="entry name" value="CoA-Trfase_III_dom_1_sf"/>
</dbReference>
<dbReference type="Pfam" id="PF02515">
    <property type="entry name" value="CoA_transf_3"/>
    <property type="match status" value="1"/>
</dbReference>
<dbReference type="PANTHER" id="PTHR48207">
    <property type="entry name" value="SUCCINATE--HYDROXYMETHYLGLUTARATE COA-TRANSFERASE"/>
    <property type="match status" value="1"/>
</dbReference>
<keyword evidence="3" id="KW-1185">Reference proteome</keyword>